<feature type="transmembrane region" description="Helical" evidence="7">
    <location>
        <begin position="79"/>
        <end position="104"/>
    </location>
</feature>
<accession>A0ABT8QWX2</accession>
<evidence type="ECO:0000256" key="1">
    <source>
        <dbReference type="ARBA" id="ARBA00004651"/>
    </source>
</evidence>
<dbReference type="InterPro" id="IPR000515">
    <property type="entry name" value="MetI-like"/>
</dbReference>
<dbReference type="Proteomes" id="UP001176021">
    <property type="component" value="Unassembled WGS sequence"/>
</dbReference>
<dbReference type="SUPFAM" id="SSF161098">
    <property type="entry name" value="MetI-like"/>
    <property type="match status" value="1"/>
</dbReference>
<keyword evidence="10" id="KW-1185">Reference proteome</keyword>
<comment type="caution">
    <text evidence="9">The sequence shown here is derived from an EMBL/GenBank/DDBJ whole genome shotgun (WGS) entry which is preliminary data.</text>
</comment>
<evidence type="ECO:0000313" key="9">
    <source>
        <dbReference type="EMBL" id="MDO0825074.1"/>
    </source>
</evidence>
<dbReference type="EMBL" id="JAMJEV010000020">
    <property type="protein sequence ID" value="MDO0825074.1"/>
    <property type="molecule type" value="Genomic_DNA"/>
</dbReference>
<dbReference type="RefSeq" id="WP_252469542.1">
    <property type="nucleotide sequence ID" value="NZ_JAMHFY010000010.1"/>
</dbReference>
<feature type="transmembrane region" description="Helical" evidence="7">
    <location>
        <begin position="124"/>
        <end position="150"/>
    </location>
</feature>
<dbReference type="CDD" id="cd06261">
    <property type="entry name" value="TM_PBP2"/>
    <property type="match status" value="1"/>
</dbReference>
<dbReference type="PANTHER" id="PTHR43386">
    <property type="entry name" value="OLIGOPEPTIDE TRANSPORT SYSTEM PERMEASE PROTEIN APPC"/>
    <property type="match status" value="1"/>
</dbReference>
<evidence type="ECO:0000313" key="10">
    <source>
        <dbReference type="Proteomes" id="UP001176021"/>
    </source>
</evidence>
<name>A0ABT8QWX2_9FIRM</name>
<protein>
    <submittedName>
        <fullName evidence="9">ABC transporter permease</fullName>
    </submittedName>
</protein>
<gene>
    <name evidence="9" type="ORF">M8H41_19775</name>
</gene>
<feature type="transmembrane region" description="Helical" evidence="7">
    <location>
        <begin position="196"/>
        <end position="221"/>
    </location>
</feature>
<feature type="transmembrane region" description="Helical" evidence="7">
    <location>
        <begin position="241"/>
        <end position="263"/>
    </location>
</feature>
<feature type="transmembrane region" description="Helical" evidence="7">
    <location>
        <begin position="12"/>
        <end position="32"/>
    </location>
</feature>
<evidence type="ECO:0000256" key="5">
    <source>
        <dbReference type="ARBA" id="ARBA00022989"/>
    </source>
</evidence>
<proteinExistence type="inferred from homology"/>
<comment type="subcellular location">
    <subcellularLocation>
        <location evidence="1 7">Cell membrane</location>
        <topology evidence="1 7">Multi-pass membrane protein</topology>
    </subcellularLocation>
</comment>
<evidence type="ECO:0000256" key="3">
    <source>
        <dbReference type="ARBA" id="ARBA00022475"/>
    </source>
</evidence>
<keyword evidence="4 7" id="KW-0812">Transmembrane</keyword>
<keyword evidence="3" id="KW-1003">Cell membrane</keyword>
<dbReference type="Gene3D" id="1.10.3720.10">
    <property type="entry name" value="MetI-like"/>
    <property type="match status" value="1"/>
</dbReference>
<dbReference type="PANTHER" id="PTHR43386:SF1">
    <property type="entry name" value="D,D-DIPEPTIDE TRANSPORT SYSTEM PERMEASE PROTEIN DDPC-RELATED"/>
    <property type="match status" value="1"/>
</dbReference>
<keyword evidence="5 7" id="KW-1133">Transmembrane helix</keyword>
<evidence type="ECO:0000256" key="6">
    <source>
        <dbReference type="ARBA" id="ARBA00023136"/>
    </source>
</evidence>
<evidence type="ECO:0000256" key="2">
    <source>
        <dbReference type="ARBA" id="ARBA00022448"/>
    </source>
</evidence>
<evidence type="ECO:0000256" key="4">
    <source>
        <dbReference type="ARBA" id="ARBA00022692"/>
    </source>
</evidence>
<evidence type="ECO:0000256" key="7">
    <source>
        <dbReference type="RuleBase" id="RU363032"/>
    </source>
</evidence>
<comment type="similarity">
    <text evidence="7">Belongs to the binding-protein-dependent transport system permease family.</text>
</comment>
<dbReference type="InterPro" id="IPR050366">
    <property type="entry name" value="BP-dependent_transpt_permease"/>
</dbReference>
<keyword evidence="2 7" id="KW-0813">Transport</keyword>
<dbReference type="PROSITE" id="PS50928">
    <property type="entry name" value="ABC_TM1"/>
    <property type="match status" value="1"/>
</dbReference>
<reference evidence="9" key="1">
    <citation type="submission" date="2022-05" db="EMBL/GenBank/DDBJ databases">
        <title>Expanded diversity of anoxic marine methylotrophy in a Black Sea sulfate reducing microorganism.</title>
        <authorList>
            <person name="Fischer P.Q."/>
            <person name="Stams A.J.M."/>
            <person name="Villanueva L."/>
            <person name="Sousa D.Z."/>
        </authorList>
    </citation>
    <scope>NUCLEOTIDE SEQUENCE</scope>
    <source>
        <strain evidence="9">P130</strain>
    </source>
</reference>
<sequence length="278" mass="30292">MLLRIMKNNLLFSIGIIVCALWILIAIVTVLVPSITPYSYLAQDLANRFQAPSSAHWFGTDSIGRDVFSRVLVGSRISLIAGLITIALASLMGMIYGGIAGYIGGLTDEIMMRISEMVMAFPGIILAMTIAAALGPSLHNTLLAMVIIWWPNYARVMRSMVIANKENEYVEAAKSLGASHFRIFFNEIMPNSLGPVLVLATLDFGNAILLFSGLSFLGLGSPPPTPEWGAMVADGVLNFNYWWIGTFPGLAILTMSVGTNFIGDSLRDFLDPRLRKEI</sequence>
<feature type="domain" description="ABC transmembrane type-1" evidence="8">
    <location>
        <begin position="75"/>
        <end position="263"/>
    </location>
</feature>
<organism evidence="9 10">
    <name type="scientific">Desulfosporosinus nitroreducens</name>
    <dbReference type="NCBI Taxonomy" id="2018668"/>
    <lineage>
        <taxon>Bacteria</taxon>
        <taxon>Bacillati</taxon>
        <taxon>Bacillota</taxon>
        <taxon>Clostridia</taxon>
        <taxon>Eubacteriales</taxon>
        <taxon>Desulfitobacteriaceae</taxon>
        <taxon>Desulfosporosinus</taxon>
    </lineage>
</organism>
<keyword evidence="6 7" id="KW-0472">Membrane</keyword>
<dbReference type="Pfam" id="PF00528">
    <property type="entry name" value="BPD_transp_1"/>
    <property type="match status" value="1"/>
</dbReference>
<evidence type="ECO:0000259" key="8">
    <source>
        <dbReference type="PROSITE" id="PS50928"/>
    </source>
</evidence>
<dbReference type="InterPro" id="IPR035906">
    <property type="entry name" value="MetI-like_sf"/>
</dbReference>